<accession>A0AAX6FMY3</accession>
<evidence type="ECO:0000256" key="2">
    <source>
        <dbReference type="ARBA" id="ARBA00022692"/>
    </source>
</evidence>
<evidence type="ECO:0000256" key="1">
    <source>
        <dbReference type="ARBA" id="ARBA00004141"/>
    </source>
</evidence>
<proteinExistence type="predicted"/>
<reference evidence="5" key="2">
    <citation type="submission" date="2023-04" db="EMBL/GenBank/DDBJ databases">
        <authorList>
            <person name="Bruccoleri R.E."/>
            <person name="Oakeley E.J."/>
            <person name="Faust A.-M."/>
            <person name="Dessus-Babus S."/>
            <person name="Altorfer M."/>
            <person name="Burckhardt D."/>
            <person name="Oertli M."/>
            <person name="Naumann U."/>
            <person name="Petersen F."/>
            <person name="Wong J."/>
        </authorList>
    </citation>
    <scope>NUCLEOTIDE SEQUENCE</scope>
    <source>
        <strain evidence="5">GSM-AAB239-AS_SAM_17_03QT</strain>
        <tissue evidence="5">Leaf</tissue>
    </source>
</reference>
<dbReference type="EMBL" id="JANAVB010027624">
    <property type="protein sequence ID" value="KAJ6817699.1"/>
    <property type="molecule type" value="Genomic_DNA"/>
</dbReference>
<organism evidence="5 6">
    <name type="scientific">Iris pallida</name>
    <name type="common">Sweet iris</name>
    <dbReference type="NCBI Taxonomy" id="29817"/>
    <lineage>
        <taxon>Eukaryota</taxon>
        <taxon>Viridiplantae</taxon>
        <taxon>Streptophyta</taxon>
        <taxon>Embryophyta</taxon>
        <taxon>Tracheophyta</taxon>
        <taxon>Spermatophyta</taxon>
        <taxon>Magnoliopsida</taxon>
        <taxon>Liliopsida</taxon>
        <taxon>Asparagales</taxon>
        <taxon>Iridaceae</taxon>
        <taxon>Iridoideae</taxon>
        <taxon>Irideae</taxon>
        <taxon>Iris</taxon>
    </lineage>
</organism>
<evidence type="ECO:0000313" key="5">
    <source>
        <dbReference type="EMBL" id="KAJ6817699.1"/>
    </source>
</evidence>
<evidence type="ECO:0000256" key="3">
    <source>
        <dbReference type="ARBA" id="ARBA00022989"/>
    </source>
</evidence>
<dbReference type="PANTHER" id="PTHR21576">
    <property type="entry name" value="UNCHARACTERIZED NODULIN-LIKE PROTEIN"/>
    <property type="match status" value="1"/>
</dbReference>
<dbReference type="AlphaFoldDB" id="A0AAX6FMY3"/>
<dbReference type="GO" id="GO:0016020">
    <property type="term" value="C:membrane"/>
    <property type="evidence" value="ECO:0007669"/>
    <property type="project" value="UniProtKB-SubCell"/>
</dbReference>
<sequence length="155" mass="16758">MTLLLITPLAIPLKMTFYPAHWKKVSAVDPSGSAEQESLVDQERTELLLVLSSSTTNLGSFQEADDDTDVNLLLAEGEGAVKPMKKRRPKRGEDFNFGQAIIKADFWLLFLVYFHGVGSGVSVLNNLAQIGIAVGDDDTTVLYCVSSASAILLAV</sequence>
<dbReference type="Proteomes" id="UP001140949">
    <property type="component" value="Unassembled WGS sequence"/>
</dbReference>
<keyword evidence="6" id="KW-1185">Reference proteome</keyword>
<comment type="subcellular location">
    <subcellularLocation>
        <location evidence="1">Membrane</location>
        <topology evidence="1">Multi-pass membrane protein</topology>
    </subcellularLocation>
</comment>
<keyword evidence="2" id="KW-0812">Transmembrane</keyword>
<keyword evidence="3" id="KW-1133">Transmembrane helix</keyword>
<protein>
    <submittedName>
        <fullName evidence="5">Protein NUCLEAR FUSION DEFECTIVE 4-like</fullName>
    </submittedName>
</protein>
<name>A0AAX6FMY3_IRIPA</name>
<reference evidence="5" key="1">
    <citation type="journal article" date="2023" name="GigaByte">
        <title>Genome assembly of the bearded iris, Iris pallida Lam.</title>
        <authorList>
            <person name="Bruccoleri R.E."/>
            <person name="Oakeley E.J."/>
            <person name="Faust A.M.E."/>
            <person name="Altorfer M."/>
            <person name="Dessus-Babus S."/>
            <person name="Burckhardt D."/>
            <person name="Oertli M."/>
            <person name="Naumann U."/>
            <person name="Petersen F."/>
            <person name="Wong J."/>
        </authorList>
    </citation>
    <scope>NUCLEOTIDE SEQUENCE</scope>
    <source>
        <strain evidence="5">GSM-AAB239-AS_SAM_17_03QT</strain>
    </source>
</reference>
<evidence type="ECO:0000256" key="4">
    <source>
        <dbReference type="ARBA" id="ARBA00023136"/>
    </source>
</evidence>
<keyword evidence="4" id="KW-0472">Membrane</keyword>
<evidence type="ECO:0000313" key="6">
    <source>
        <dbReference type="Proteomes" id="UP001140949"/>
    </source>
</evidence>
<dbReference type="PANTHER" id="PTHR21576:SF154">
    <property type="entry name" value="OS04G0502800 PROTEIN"/>
    <property type="match status" value="1"/>
</dbReference>
<comment type="caution">
    <text evidence="5">The sequence shown here is derived from an EMBL/GenBank/DDBJ whole genome shotgun (WGS) entry which is preliminary data.</text>
</comment>
<gene>
    <name evidence="5" type="ORF">M6B38_410455</name>
</gene>